<evidence type="ECO:0000313" key="2">
    <source>
        <dbReference type="EMBL" id="KPI87944.1"/>
    </source>
</evidence>
<feature type="region of interest" description="Disordered" evidence="1">
    <location>
        <begin position="521"/>
        <end position="546"/>
    </location>
</feature>
<organism evidence="2 3">
    <name type="scientific">Leptomonas seymouri</name>
    <dbReference type="NCBI Taxonomy" id="5684"/>
    <lineage>
        <taxon>Eukaryota</taxon>
        <taxon>Discoba</taxon>
        <taxon>Euglenozoa</taxon>
        <taxon>Kinetoplastea</taxon>
        <taxon>Metakinetoplastina</taxon>
        <taxon>Trypanosomatida</taxon>
        <taxon>Trypanosomatidae</taxon>
        <taxon>Leishmaniinae</taxon>
        <taxon>Leptomonas</taxon>
    </lineage>
</organism>
<gene>
    <name evidence="2" type="ORF">ABL78_2983</name>
</gene>
<evidence type="ECO:0000256" key="1">
    <source>
        <dbReference type="SAM" id="MobiDB-lite"/>
    </source>
</evidence>
<accession>A0A0N1I6V3</accession>
<dbReference type="OMA" id="CKAEVQM"/>
<sequence length="762" mass="85215">MAVVYPCEDDQRVLVAFTKFFVQQPTVKSVFRVNVHDVETLTDACQSVLGHLERITRLFLTSTSLNVVETPQAQIAKDAGSLAYQTGSVYPHLASNSSPAPYGVVLSESAGMAPLLLQNPKSYLRPQLDALNVMVAELDSSKETLRSINALYAYLWTTDVGVLRRYIVQDEKRHYIQKPMWEKSNMKACAPSALLASTPLCELVAEPTPAGASSTTPQDTGERAGETQKTDREQSEGEISSPSIPPPSYQALLALDAALLPSTQVRRSFMKFIQACDSLMEWADSVSGLLSGKDDVPKAGTYEVPSSNDSSQRRANTVPTPAEQLLAETNRETSRRTATKTVRIHRYEIRDVSHIYDMYYQQAECFFLPEYALLDPRIHQYLVQPSYFYALRILMEDMSTEMDRLQHIAASRTSAVRADTGLSPYDVFQYGAYMNGVPETHRVGMPAAGNPSRTWATGDDAELPKIVFRPTLPQFAFLRNTLRLLLSICLNESDRTAFKSFEEMYEKLVASARDAVEELHHLPKPPSSSHERGTGERPDCASSAAPQRRELILVSRESIARETLIPNKVAWPLSAEDRGRLHRGFEAYCDLRDSVRSLKSALDKDIKRKDETHRTRVLEACVAPDRDRVTIMAIEREREQREAILRERRASRGLLGAAQASWRTLARIATCKAEVQMEDLGIPSAPQRDDEGVDMTTTSPYHMEKVLLQASVNRLCTAVEAHGAHMEREYTGLFYRGERQRWAQRLDSLVGTASAVSVVFSP</sequence>
<dbReference type="OrthoDB" id="271444at2759"/>
<reference evidence="2 3" key="1">
    <citation type="journal article" date="2015" name="PLoS Pathog.">
        <title>Leptomonas seymouri: Adaptations to the Dixenous Life Cycle Analyzed by Genome Sequencing, Transcriptome Profiling and Co-infection with Leishmania donovani.</title>
        <authorList>
            <person name="Kraeva N."/>
            <person name="Butenko A."/>
            <person name="Hlavacova J."/>
            <person name="Kostygov A."/>
            <person name="Myskova J."/>
            <person name="Grybchuk D."/>
            <person name="Lestinova T."/>
            <person name="Votypka J."/>
            <person name="Volf P."/>
            <person name="Opperdoes F."/>
            <person name="Flegontov P."/>
            <person name="Lukes J."/>
            <person name="Yurchenko V."/>
        </authorList>
    </citation>
    <scope>NUCLEOTIDE SEQUENCE [LARGE SCALE GENOMIC DNA]</scope>
    <source>
        <strain evidence="2 3">ATCC 30220</strain>
    </source>
</reference>
<name>A0A0N1I6V3_LEPSE</name>
<evidence type="ECO:0000313" key="3">
    <source>
        <dbReference type="Proteomes" id="UP000038009"/>
    </source>
</evidence>
<feature type="compositionally biased region" description="Polar residues" evidence="1">
    <location>
        <begin position="304"/>
        <end position="318"/>
    </location>
</feature>
<protein>
    <submittedName>
        <fullName evidence="2">Uncharacterized protein</fullName>
    </submittedName>
</protein>
<dbReference type="Proteomes" id="UP000038009">
    <property type="component" value="Unassembled WGS sequence"/>
</dbReference>
<dbReference type="VEuPathDB" id="TriTrypDB:Lsey_0068_0200"/>
<feature type="compositionally biased region" description="Basic and acidic residues" evidence="1">
    <location>
        <begin position="220"/>
        <end position="235"/>
    </location>
</feature>
<keyword evidence="3" id="KW-1185">Reference proteome</keyword>
<comment type="caution">
    <text evidence="2">The sequence shown here is derived from an EMBL/GenBank/DDBJ whole genome shotgun (WGS) entry which is preliminary data.</text>
</comment>
<proteinExistence type="predicted"/>
<feature type="compositionally biased region" description="Basic and acidic residues" evidence="1">
    <location>
        <begin position="529"/>
        <end position="539"/>
    </location>
</feature>
<feature type="region of interest" description="Disordered" evidence="1">
    <location>
        <begin position="294"/>
        <end position="318"/>
    </location>
</feature>
<feature type="region of interest" description="Disordered" evidence="1">
    <location>
        <begin position="207"/>
        <end position="246"/>
    </location>
</feature>
<dbReference type="EMBL" id="LJSK01000068">
    <property type="protein sequence ID" value="KPI87944.1"/>
    <property type="molecule type" value="Genomic_DNA"/>
</dbReference>
<dbReference type="AlphaFoldDB" id="A0A0N1I6V3"/>